<reference evidence="2" key="1">
    <citation type="submission" date="2021-01" db="EMBL/GenBank/DDBJ databases">
        <authorList>
            <person name="Corre E."/>
            <person name="Pelletier E."/>
            <person name="Niang G."/>
            <person name="Scheremetjew M."/>
            <person name="Finn R."/>
            <person name="Kale V."/>
            <person name="Holt S."/>
            <person name="Cochrane G."/>
            <person name="Meng A."/>
            <person name="Brown T."/>
            <person name="Cohen L."/>
        </authorList>
    </citation>
    <scope>NUCLEOTIDE SEQUENCE</scope>
    <source>
        <strain evidence="2">ECT3854</strain>
    </source>
</reference>
<evidence type="ECO:0000313" key="2">
    <source>
        <dbReference type="EMBL" id="CAD8938504.1"/>
    </source>
</evidence>
<name>A0A7S1D688_CYCTE</name>
<organism evidence="2">
    <name type="scientific">Cyclophora tenuis</name>
    <name type="common">Marine diatom</name>
    <dbReference type="NCBI Taxonomy" id="216820"/>
    <lineage>
        <taxon>Eukaryota</taxon>
        <taxon>Sar</taxon>
        <taxon>Stramenopiles</taxon>
        <taxon>Ochrophyta</taxon>
        <taxon>Bacillariophyta</taxon>
        <taxon>Fragilariophyceae</taxon>
        <taxon>Fragilariophycidae</taxon>
        <taxon>Cyclophorales</taxon>
        <taxon>Cyclophoraceae</taxon>
        <taxon>Cyclophora</taxon>
    </lineage>
</organism>
<evidence type="ECO:0000256" key="1">
    <source>
        <dbReference type="SAM" id="MobiDB-lite"/>
    </source>
</evidence>
<proteinExistence type="predicted"/>
<feature type="region of interest" description="Disordered" evidence="1">
    <location>
        <begin position="171"/>
        <end position="194"/>
    </location>
</feature>
<gene>
    <name evidence="2" type="ORF">CTEN0397_LOCUS9567</name>
</gene>
<dbReference type="AlphaFoldDB" id="A0A7S1D688"/>
<protein>
    <submittedName>
        <fullName evidence="2">Uncharacterized protein</fullName>
    </submittedName>
</protein>
<dbReference type="EMBL" id="HBFW01015029">
    <property type="protein sequence ID" value="CAD8938504.1"/>
    <property type="molecule type" value="Transcribed_RNA"/>
</dbReference>
<accession>A0A7S1D688</accession>
<sequence length="194" mass="22607">MFQFNPHLHFSTNMWTAQCDYIQHLSPPKEYEAIRVEMCRQFLARTTQPRKCCLNESSPSEWTASGMGRHSMEWWISSHPALRPCQAMKMADAFYKYTTGLEPQLIPELTPPVRLPPEPSNSTLDTLRFALQQFYYLHGTISGGLCEMQIEQLNHNLCSPREQSNYLRNISPRDNSILNQPQPQQEPQHQQQQQ</sequence>
<feature type="compositionally biased region" description="Low complexity" evidence="1">
    <location>
        <begin position="180"/>
        <end position="194"/>
    </location>
</feature>